<sequence>MRVVGCPWRRLWMGMDAALTGKGEIHANAWPRRQAMPKRVRVCEGFIHSADMGFRAAAARQGALPCGGGRWGGGGMWGDIAGYGEKAGSKGLSGSAYRRFRWQFRSSNLPFLAMVPTRCDPYTGSIDMA</sequence>
<proteinExistence type="predicted"/>
<evidence type="ECO:0000313" key="2">
    <source>
        <dbReference type="Proteomes" id="UP000406256"/>
    </source>
</evidence>
<gene>
    <name evidence="1" type="ORF">PAN31108_04762</name>
</gene>
<organism evidence="1 2">
    <name type="scientific">Pandoraea anhela</name>
    <dbReference type="NCBI Taxonomy" id="2508295"/>
    <lineage>
        <taxon>Bacteria</taxon>
        <taxon>Pseudomonadati</taxon>
        <taxon>Pseudomonadota</taxon>
        <taxon>Betaproteobacteria</taxon>
        <taxon>Burkholderiales</taxon>
        <taxon>Burkholderiaceae</taxon>
        <taxon>Pandoraea</taxon>
    </lineage>
</organism>
<protein>
    <submittedName>
        <fullName evidence="1">Uncharacterized protein</fullName>
    </submittedName>
</protein>
<accession>A0A5E4YV07</accession>
<dbReference type="AlphaFoldDB" id="A0A5E4YV07"/>
<name>A0A5E4YV07_9BURK</name>
<evidence type="ECO:0000313" key="1">
    <source>
        <dbReference type="EMBL" id="VVE52040.1"/>
    </source>
</evidence>
<reference evidence="1 2" key="1">
    <citation type="submission" date="2019-08" db="EMBL/GenBank/DDBJ databases">
        <authorList>
            <person name="Peeters C."/>
        </authorList>
    </citation>
    <scope>NUCLEOTIDE SEQUENCE [LARGE SCALE GENOMIC DNA]</scope>
    <source>
        <strain evidence="1 2">LMG 31108</strain>
    </source>
</reference>
<dbReference type="Proteomes" id="UP000406256">
    <property type="component" value="Unassembled WGS sequence"/>
</dbReference>
<keyword evidence="2" id="KW-1185">Reference proteome</keyword>
<dbReference type="EMBL" id="CABPSB010000026">
    <property type="protein sequence ID" value="VVE52040.1"/>
    <property type="molecule type" value="Genomic_DNA"/>
</dbReference>